<name>A0AAE0UY78_9TELE</name>
<dbReference type="EMBL" id="JAUCMX010000013">
    <property type="protein sequence ID" value="KAK3526450.1"/>
    <property type="molecule type" value="Genomic_DNA"/>
</dbReference>
<evidence type="ECO:0000313" key="1">
    <source>
        <dbReference type="EMBL" id="KAK3526450.1"/>
    </source>
</evidence>
<dbReference type="GO" id="GO:0003676">
    <property type="term" value="F:nucleic acid binding"/>
    <property type="evidence" value="ECO:0007669"/>
    <property type="project" value="InterPro"/>
</dbReference>
<reference evidence="1" key="1">
    <citation type="submission" date="2023-06" db="EMBL/GenBank/DDBJ databases">
        <title>Male Hemibagrus guttatus genome.</title>
        <authorList>
            <person name="Bian C."/>
        </authorList>
    </citation>
    <scope>NUCLEOTIDE SEQUENCE</scope>
    <source>
        <strain evidence="1">Male_cb2023</strain>
        <tissue evidence="1">Muscle</tissue>
    </source>
</reference>
<dbReference type="Proteomes" id="UP001274896">
    <property type="component" value="Unassembled WGS sequence"/>
</dbReference>
<keyword evidence="2" id="KW-1185">Reference proteome</keyword>
<dbReference type="AlphaFoldDB" id="A0AAE0UY78"/>
<gene>
    <name evidence="1" type="ORF">QTP70_025483</name>
</gene>
<feature type="non-terminal residue" evidence="1">
    <location>
        <position position="1"/>
    </location>
</feature>
<protein>
    <submittedName>
        <fullName evidence="1">Uncharacterized protein</fullName>
    </submittedName>
</protein>
<dbReference type="Gene3D" id="3.30.420.10">
    <property type="entry name" value="Ribonuclease H-like superfamily/Ribonuclease H"/>
    <property type="match status" value="1"/>
</dbReference>
<comment type="caution">
    <text evidence="1">The sequence shown here is derived from an EMBL/GenBank/DDBJ whole genome shotgun (WGS) entry which is preliminary data.</text>
</comment>
<proteinExistence type="predicted"/>
<sequence>MGKCKDPRCTMGRRQAGGSSVMLWATFYRKILGPVVHVDVTLTQCSYLKISAHQVHPFMAAMFPNARVLFQQDEAYYCNTAYIVQERFQGHEFK</sequence>
<accession>A0AAE0UY78</accession>
<dbReference type="InterPro" id="IPR036397">
    <property type="entry name" value="RNaseH_sf"/>
</dbReference>
<evidence type="ECO:0000313" key="2">
    <source>
        <dbReference type="Proteomes" id="UP001274896"/>
    </source>
</evidence>
<organism evidence="1 2">
    <name type="scientific">Hemibagrus guttatus</name>
    <dbReference type="NCBI Taxonomy" id="175788"/>
    <lineage>
        <taxon>Eukaryota</taxon>
        <taxon>Metazoa</taxon>
        <taxon>Chordata</taxon>
        <taxon>Craniata</taxon>
        <taxon>Vertebrata</taxon>
        <taxon>Euteleostomi</taxon>
        <taxon>Actinopterygii</taxon>
        <taxon>Neopterygii</taxon>
        <taxon>Teleostei</taxon>
        <taxon>Ostariophysi</taxon>
        <taxon>Siluriformes</taxon>
        <taxon>Bagridae</taxon>
        <taxon>Hemibagrus</taxon>
    </lineage>
</organism>